<dbReference type="EMBL" id="CP019699">
    <property type="protein sequence ID" value="AQS54716.1"/>
    <property type="molecule type" value="Genomic_DNA"/>
</dbReference>
<evidence type="ECO:0000313" key="3">
    <source>
        <dbReference type="EMBL" id="AQS54716.1"/>
    </source>
</evidence>
<dbReference type="Pfam" id="PF11127">
    <property type="entry name" value="YgaP-like_TM"/>
    <property type="match status" value="1"/>
</dbReference>
<proteinExistence type="predicted"/>
<evidence type="ECO:0000313" key="4">
    <source>
        <dbReference type="Proteomes" id="UP000188603"/>
    </source>
</evidence>
<protein>
    <recommendedName>
        <fullName evidence="2">Inner membrane protein YgaP-like transmembrane domain-containing protein</fullName>
    </recommendedName>
</protein>
<feature type="domain" description="Inner membrane protein YgaP-like transmembrane" evidence="2">
    <location>
        <begin position="1"/>
        <end position="67"/>
    </location>
</feature>
<gene>
    <name evidence="3" type="ORF">B0W44_01940</name>
</gene>
<dbReference type="OrthoDB" id="5405951at2"/>
<feature type="region of interest" description="Disordered" evidence="1">
    <location>
        <begin position="70"/>
        <end position="89"/>
    </location>
</feature>
<keyword evidence="4" id="KW-1185">Reference proteome</keyword>
<reference evidence="3 4" key="1">
    <citation type="journal article" date="2015" name="Int. J. Syst. Evol. Microbiol.">
        <title>Novibacillus thermophilus gen. nov., sp. nov., a Gram-staining-negative and moderately thermophilic member of the family Thermoactinomycetaceae.</title>
        <authorList>
            <person name="Yang G."/>
            <person name="Chen J."/>
            <person name="Zhou S."/>
        </authorList>
    </citation>
    <scope>NUCLEOTIDE SEQUENCE [LARGE SCALE GENOMIC DNA]</scope>
    <source>
        <strain evidence="3 4">SG-1</strain>
    </source>
</reference>
<evidence type="ECO:0000259" key="2">
    <source>
        <dbReference type="Pfam" id="PF11127"/>
    </source>
</evidence>
<accession>A0A1U9K3W2</accession>
<dbReference type="Proteomes" id="UP000188603">
    <property type="component" value="Chromosome"/>
</dbReference>
<name>A0A1U9K3W2_9BACL</name>
<dbReference type="STRING" id="1471761.B0W44_01940"/>
<evidence type="ECO:0000256" key="1">
    <source>
        <dbReference type="SAM" id="MobiDB-lite"/>
    </source>
</evidence>
<dbReference type="RefSeq" id="WP_077718536.1">
    <property type="nucleotide sequence ID" value="NZ_CP019699.1"/>
</dbReference>
<organism evidence="3 4">
    <name type="scientific">Novibacillus thermophilus</name>
    <dbReference type="NCBI Taxonomy" id="1471761"/>
    <lineage>
        <taxon>Bacteria</taxon>
        <taxon>Bacillati</taxon>
        <taxon>Bacillota</taxon>
        <taxon>Bacilli</taxon>
        <taxon>Bacillales</taxon>
        <taxon>Thermoactinomycetaceae</taxon>
        <taxon>Novibacillus</taxon>
    </lineage>
</organism>
<dbReference type="InterPro" id="IPR021309">
    <property type="entry name" value="YgaP-like_TM"/>
</dbReference>
<sequence length="89" mass="9673">MQKNVGTMDAIMRITCGLAGLAWATSRMVKYPRRGLPVGMAMLCALRVAEGVTRFCPILHLRGKNTLDKGTGNDVGTKLRPVDTSPERT</sequence>
<dbReference type="AlphaFoldDB" id="A0A1U9K3W2"/>
<dbReference type="KEGG" id="ntr:B0W44_01940"/>